<proteinExistence type="predicted"/>
<protein>
    <submittedName>
        <fullName evidence="1">Uncharacterized protein</fullName>
    </submittedName>
</protein>
<evidence type="ECO:0000313" key="1">
    <source>
        <dbReference type="EMBL" id="GGD72861.1"/>
    </source>
</evidence>
<comment type="caution">
    <text evidence="1">The sequence shown here is derived from an EMBL/GenBank/DDBJ whole genome shotgun (WGS) entry which is preliminary data.</text>
</comment>
<dbReference type="RefSeq" id="WP_188768956.1">
    <property type="nucleotide sequence ID" value="NZ_BMKK01000010.1"/>
</dbReference>
<name>A0A917DUX9_9BACT</name>
<dbReference type="AlphaFoldDB" id="A0A917DUX9"/>
<dbReference type="Proteomes" id="UP000609064">
    <property type="component" value="Unassembled WGS sequence"/>
</dbReference>
<sequence length="114" mass="13036">MLVYSKSILLNSISIRNQSKFDTTLTFGSPGSNGQNSPFNSEKVDSIIVLFSDKRIIRYYCDGKILLSGTINGLNCKWDKSPMDFRFDKTNKFKPVTYKSLIYDESDYQKAKPL</sequence>
<gene>
    <name evidence="1" type="ORF">GCM10011514_41200</name>
</gene>
<organism evidence="1 2">
    <name type="scientific">Emticicia aquatilis</name>
    <dbReference type="NCBI Taxonomy" id="1537369"/>
    <lineage>
        <taxon>Bacteria</taxon>
        <taxon>Pseudomonadati</taxon>
        <taxon>Bacteroidota</taxon>
        <taxon>Cytophagia</taxon>
        <taxon>Cytophagales</taxon>
        <taxon>Leadbetterellaceae</taxon>
        <taxon>Emticicia</taxon>
    </lineage>
</organism>
<reference evidence="1" key="2">
    <citation type="submission" date="2020-09" db="EMBL/GenBank/DDBJ databases">
        <authorList>
            <person name="Sun Q."/>
            <person name="Zhou Y."/>
        </authorList>
    </citation>
    <scope>NUCLEOTIDE SEQUENCE</scope>
    <source>
        <strain evidence="1">CGMCC 1.15958</strain>
    </source>
</reference>
<keyword evidence="2" id="KW-1185">Reference proteome</keyword>
<evidence type="ECO:0000313" key="2">
    <source>
        <dbReference type="Proteomes" id="UP000609064"/>
    </source>
</evidence>
<dbReference type="EMBL" id="BMKK01000010">
    <property type="protein sequence ID" value="GGD72861.1"/>
    <property type="molecule type" value="Genomic_DNA"/>
</dbReference>
<accession>A0A917DUX9</accession>
<reference evidence="1" key="1">
    <citation type="journal article" date="2014" name="Int. J. Syst. Evol. Microbiol.">
        <title>Complete genome sequence of Corynebacterium casei LMG S-19264T (=DSM 44701T), isolated from a smear-ripened cheese.</title>
        <authorList>
            <consortium name="US DOE Joint Genome Institute (JGI-PGF)"/>
            <person name="Walter F."/>
            <person name="Albersmeier A."/>
            <person name="Kalinowski J."/>
            <person name="Ruckert C."/>
        </authorList>
    </citation>
    <scope>NUCLEOTIDE SEQUENCE</scope>
    <source>
        <strain evidence="1">CGMCC 1.15958</strain>
    </source>
</reference>